<evidence type="ECO:0000313" key="2">
    <source>
        <dbReference type="Proteomes" id="UP001328107"/>
    </source>
</evidence>
<dbReference type="Proteomes" id="UP001328107">
    <property type="component" value="Unassembled WGS sequence"/>
</dbReference>
<organism evidence="1 2">
    <name type="scientific">Pristionchus mayeri</name>
    <dbReference type="NCBI Taxonomy" id="1317129"/>
    <lineage>
        <taxon>Eukaryota</taxon>
        <taxon>Metazoa</taxon>
        <taxon>Ecdysozoa</taxon>
        <taxon>Nematoda</taxon>
        <taxon>Chromadorea</taxon>
        <taxon>Rhabditida</taxon>
        <taxon>Rhabditina</taxon>
        <taxon>Diplogasteromorpha</taxon>
        <taxon>Diplogasteroidea</taxon>
        <taxon>Neodiplogasteridae</taxon>
        <taxon>Pristionchus</taxon>
    </lineage>
</organism>
<evidence type="ECO:0000313" key="1">
    <source>
        <dbReference type="EMBL" id="GMR50232.1"/>
    </source>
</evidence>
<gene>
    <name evidence="1" type="ORF">PMAYCL1PPCAC_20427</name>
</gene>
<name>A0AAN5I330_9BILA</name>
<feature type="non-terminal residue" evidence="1">
    <location>
        <position position="1"/>
    </location>
</feature>
<dbReference type="EMBL" id="BTRK01000004">
    <property type="protein sequence ID" value="GMR50232.1"/>
    <property type="molecule type" value="Genomic_DNA"/>
</dbReference>
<keyword evidence="2" id="KW-1185">Reference proteome</keyword>
<protein>
    <submittedName>
        <fullName evidence="1">Uncharacterized protein</fullName>
    </submittedName>
</protein>
<dbReference type="AlphaFoldDB" id="A0AAN5I330"/>
<accession>A0AAN5I330</accession>
<comment type="caution">
    <text evidence="1">The sequence shown here is derived from an EMBL/GenBank/DDBJ whole genome shotgun (WGS) entry which is preliminary data.</text>
</comment>
<proteinExistence type="predicted"/>
<reference evidence="2" key="1">
    <citation type="submission" date="2022-10" db="EMBL/GenBank/DDBJ databases">
        <title>Genome assembly of Pristionchus species.</title>
        <authorList>
            <person name="Yoshida K."/>
            <person name="Sommer R.J."/>
        </authorList>
    </citation>
    <scope>NUCLEOTIDE SEQUENCE [LARGE SCALE GENOMIC DNA]</scope>
    <source>
        <strain evidence="2">RS5460</strain>
    </source>
</reference>
<sequence>ATVLLAALRAVDTRGERIMIGLVEAVRARIAEADRSESKSLGLSLAHRKKTRAVALLIILLSRVIPESISDAIFLSCDDWLIDPSQQFSIKLVIL</sequence>